<dbReference type="Gene3D" id="1.10.3210.10">
    <property type="entry name" value="Hypothetical protein af1432"/>
    <property type="match status" value="1"/>
</dbReference>
<dbReference type="InterPro" id="IPR052567">
    <property type="entry name" value="OP_Dioxygenase"/>
</dbReference>
<evidence type="ECO:0000313" key="3">
    <source>
        <dbReference type="Proteomes" id="UP000003919"/>
    </source>
</evidence>
<dbReference type="NCBIfam" id="TIGR03276">
    <property type="entry name" value="Phn-HD"/>
    <property type="match status" value="1"/>
</dbReference>
<dbReference type="NCBIfam" id="TIGR00277">
    <property type="entry name" value="HDIG"/>
    <property type="match status" value="1"/>
</dbReference>
<dbReference type="PANTHER" id="PTHR40202:SF1">
    <property type="entry name" value="HD DOMAIN-CONTAINING PROTEIN"/>
    <property type="match status" value="1"/>
</dbReference>
<dbReference type="PANTHER" id="PTHR40202">
    <property type="match status" value="1"/>
</dbReference>
<dbReference type="InterPro" id="IPR006674">
    <property type="entry name" value="HD_domain"/>
</dbReference>
<dbReference type="CDD" id="cd00077">
    <property type="entry name" value="HDc"/>
    <property type="match status" value="1"/>
</dbReference>
<dbReference type="STRING" id="388413.ALPR1_16394"/>
<dbReference type="SUPFAM" id="SSF109604">
    <property type="entry name" value="HD-domain/PDEase-like"/>
    <property type="match status" value="1"/>
</dbReference>
<dbReference type="InterPro" id="IPR006675">
    <property type="entry name" value="HDIG_dom"/>
</dbReference>
<dbReference type="eggNOG" id="COG4341">
    <property type="taxonomic scope" value="Bacteria"/>
</dbReference>
<gene>
    <name evidence="2" type="ORF">ALPR1_16394</name>
</gene>
<dbReference type="AlphaFoldDB" id="A3I180"/>
<accession>A3I180</accession>
<reference evidence="2 3" key="1">
    <citation type="journal article" date="2011" name="J. Bacteriol.">
        <title>Complete genome sequence of Algoriphagus sp. PR1, bacterial prey of a colony-forming choanoflagellate.</title>
        <authorList>
            <person name="Alegado R.A."/>
            <person name="Ferriera S."/>
            <person name="Nusbaum C."/>
            <person name="Young S.K."/>
            <person name="Zeng Q."/>
            <person name="Imamovic A."/>
            <person name="Fairclough S.R."/>
            <person name="King N."/>
        </authorList>
    </citation>
    <scope>NUCLEOTIDE SEQUENCE [LARGE SCALE GENOMIC DNA]</scope>
    <source>
        <strain evidence="2 3">PR1</strain>
    </source>
</reference>
<dbReference type="Pfam" id="PF01966">
    <property type="entry name" value="HD"/>
    <property type="match status" value="1"/>
</dbReference>
<evidence type="ECO:0000313" key="2">
    <source>
        <dbReference type="EMBL" id="EAZ80226.1"/>
    </source>
</evidence>
<proteinExistence type="predicted"/>
<feature type="domain" description="HD" evidence="1">
    <location>
        <begin position="38"/>
        <end position="114"/>
    </location>
</feature>
<name>A3I180_9BACT</name>
<sequence length="192" mass="22131">MKPTFIEKSKNKRLALIFDLYEKYGDDDYIGEPVSQIEHMCQSAQLAEKEGYDEEVILAAFFHDIGHLCVHLGSFESMNGYGIKSHEKIGGDFLRDMGFPERIAKLVENHVQAKRYLTFKNPAYFDKLSEASRKTLEFQGGKMNESEAKEFENDPLFEVSIKMRNWDELAKLENVPLPDLGVYRKIAERLIA</sequence>
<dbReference type="HOGENOM" id="CLU_091985_0_1_10"/>
<keyword evidence="3" id="KW-1185">Reference proteome</keyword>
<dbReference type="Proteomes" id="UP000003919">
    <property type="component" value="Unassembled WGS sequence"/>
</dbReference>
<dbReference type="RefSeq" id="WP_008202132.1">
    <property type="nucleotide sequence ID" value="NZ_CM001023.1"/>
</dbReference>
<evidence type="ECO:0000259" key="1">
    <source>
        <dbReference type="Pfam" id="PF01966"/>
    </source>
</evidence>
<protein>
    <submittedName>
        <fullName evidence="2">Phosphonate degradation operons associated HDIG domain protein</fullName>
    </submittedName>
</protein>
<comment type="caution">
    <text evidence="2">The sequence shown here is derived from an EMBL/GenBank/DDBJ whole genome shotgun (WGS) entry which is preliminary data.</text>
</comment>
<organism evidence="2 3">
    <name type="scientific">Algoriphagus machipongonensis</name>
    <dbReference type="NCBI Taxonomy" id="388413"/>
    <lineage>
        <taxon>Bacteria</taxon>
        <taxon>Pseudomonadati</taxon>
        <taxon>Bacteroidota</taxon>
        <taxon>Cytophagia</taxon>
        <taxon>Cytophagales</taxon>
        <taxon>Cyclobacteriaceae</taxon>
        <taxon>Algoriphagus</taxon>
    </lineage>
</organism>
<dbReference type="OrthoDB" id="823268at2"/>
<dbReference type="EMBL" id="AAXU02000001">
    <property type="protein sequence ID" value="EAZ80226.1"/>
    <property type="molecule type" value="Genomic_DNA"/>
</dbReference>
<dbReference type="InterPro" id="IPR017670">
    <property type="entry name" value="Phosphonate_degrad-assoc"/>
</dbReference>
<dbReference type="InterPro" id="IPR003607">
    <property type="entry name" value="HD/PDEase_dom"/>
</dbReference>